<feature type="transmembrane region" description="Helical" evidence="2">
    <location>
        <begin position="212"/>
        <end position="232"/>
    </location>
</feature>
<sequence length="236" mass="26699">MRWGGAPYNIMHSQDVPPKHSRHDEGAKKKFTNVDSKKRSPPEGCRKSARDNTYLVCLACITPNEEHHSGNQKHFLSEGRSLLSFGTAYDGSGDSLCSEISDSSDGSTDSLLSGSTDSLFSGSMDSLQRDVIRDNPNLKLYYRIANEQKLKEVVYYISRRIKKNRNYRKILDKAKKIWKTKPMKVLRFVFPFLPVIAMIVASITTLCIGLNVQAILIAIFAPYVYPLIFISLRMDK</sequence>
<evidence type="ECO:0000313" key="4">
    <source>
        <dbReference type="Proteomes" id="UP000030640"/>
    </source>
</evidence>
<dbReference type="GeneID" id="20040588"/>
<keyword evidence="4" id="KW-1185">Reference proteome</keyword>
<dbReference type="RefSeq" id="XP_008819107.1">
    <property type="nucleotide sequence ID" value="XM_008820885.1"/>
</dbReference>
<dbReference type="VEuPathDB" id="PlasmoDB:C922_05314"/>
<reference evidence="3 4" key="1">
    <citation type="submission" date="2013-02" db="EMBL/GenBank/DDBJ databases">
        <title>The Genome Sequence of Plasmodium inui San Antonio 1.</title>
        <authorList>
            <consortium name="The Broad Institute Genome Sequencing Platform"/>
            <consortium name="The Broad Institute Genome Sequencing Center for Infectious Disease"/>
            <person name="Neafsey D."/>
            <person name="Cheeseman I."/>
            <person name="Volkman S."/>
            <person name="Adams J."/>
            <person name="Walker B."/>
            <person name="Young S.K."/>
            <person name="Zeng Q."/>
            <person name="Gargeya S."/>
            <person name="Fitzgerald M."/>
            <person name="Haas B."/>
            <person name="Abouelleil A."/>
            <person name="Alvarado L."/>
            <person name="Arachchi H.M."/>
            <person name="Berlin A.M."/>
            <person name="Chapman S.B."/>
            <person name="Dewar J."/>
            <person name="Goldberg J."/>
            <person name="Griggs A."/>
            <person name="Gujja S."/>
            <person name="Hansen M."/>
            <person name="Howarth C."/>
            <person name="Imamovic A."/>
            <person name="Larimer J."/>
            <person name="McCowan C."/>
            <person name="Murphy C."/>
            <person name="Neiman D."/>
            <person name="Pearson M."/>
            <person name="Priest M."/>
            <person name="Roberts A."/>
            <person name="Saif S."/>
            <person name="Shea T."/>
            <person name="Sisk P."/>
            <person name="Sykes S."/>
            <person name="Wortman J."/>
            <person name="Nusbaum C."/>
            <person name="Birren B."/>
        </authorList>
    </citation>
    <scope>NUCLEOTIDE SEQUENCE [LARGE SCALE GENOMIC DNA]</scope>
    <source>
        <strain evidence="3 4">San Antonio 1</strain>
    </source>
</reference>
<keyword evidence="2" id="KW-0812">Transmembrane</keyword>
<keyword evidence="2" id="KW-1133">Transmembrane helix</keyword>
<dbReference type="OrthoDB" id="383658at2759"/>
<accession>W7A5C8</accession>
<feature type="region of interest" description="Disordered" evidence="1">
    <location>
        <begin position="1"/>
        <end position="47"/>
    </location>
</feature>
<dbReference type="AlphaFoldDB" id="W7A5C8"/>
<dbReference type="EMBL" id="KI965514">
    <property type="protein sequence ID" value="EUD64299.1"/>
    <property type="molecule type" value="Genomic_DNA"/>
</dbReference>
<feature type="transmembrane region" description="Helical" evidence="2">
    <location>
        <begin position="185"/>
        <end position="206"/>
    </location>
</feature>
<evidence type="ECO:0000313" key="3">
    <source>
        <dbReference type="EMBL" id="EUD64299.1"/>
    </source>
</evidence>
<gene>
    <name evidence="3" type="ORF">C922_05314</name>
</gene>
<feature type="compositionally biased region" description="Basic and acidic residues" evidence="1">
    <location>
        <begin position="35"/>
        <end position="47"/>
    </location>
</feature>
<organism evidence="3 4">
    <name type="scientific">Plasmodium inui San Antonio 1</name>
    <dbReference type="NCBI Taxonomy" id="1237626"/>
    <lineage>
        <taxon>Eukaryota</taxon>
        <taxon>Sar</taxon>
        <taxon>Alveolata</taxon>
        <taxon>Apicomplexa</taxon>
        <taxon>Aconoidasida</taxon>
        <taxon>Haemosporida</taxon>
        <taxon>Plasmodiidae</taxon>
        <taxon>Plasmodium</taxon>
        <taxon>Plasmodium (Plasmodium)</taxon>
    </lineage>
</organism>
<evidence type="ECO:0000256" key="1">
    <source>
        <dbReference type="SAM" id="MobiDB-lite"/>
    </source>
</evidence>
<dbReference type="Proteomes" id="UP000030640">
    <property type="component" value="Unassembled WGS sequence"/>
</dbReference>
<proteinExistence type="predicted"/>
<evidence type="ECO:0000256" key="2">
    <source>
        <dbReference type="SAM" id="Phobius"/>
    </source>
</evidence>
<name>W7A5C8_9APIC</name>
<keyword evidence="2" id="KW-0472">Membrane</keyword>
<protein>
    <submittedName>
        <fullName evidence="3">Uncharacterized protein</fullName>
    </submittedName>
</protein>